<organism evidence="4 5">
    <name type="scientific">Georgenia yuyongxinii</name>
    <dbReference type="NCBI Taxonomy" id="2589797"/>
    <lineage>
        <taxon>Bacteria</taxon>
        <taxon>Bacillati</taxon>
        <taxon>Actinomycetota</taxon>
        <taxon>Actinomycetes</taxon>
        <taxon>Micrococcales</taxon>
        <taxon>Bogoriellaceae</taxon>
        <taxon>Georgenia</taxon>
    </lineage>
</organism>
<reference evidence="4 5" key="1">
    <citation type="submission" date="2019-05" db="EMBL/GenBank/DDBJ databases">
        <title>Georgenia *** sp. nov., and Georgenia *** sp. nov., isolated from the intestinal contents of plateau pika (Ochotona curzoniae) in the Qinghai-Tibet plateau of China.</title>
        <authorList>
            <person name="Tian Z."/>
        </authorList>
    </citation>
    <scope>NUCLEOTIDE SEQUENCE [LARGE SCALE GENOMIC DNA]</scope>
    <source>
        <strain evidence="4 5">Z443</strain>
    </source>
</reference>
<keyword evidence="2" id="KW-0472">Membrane</keyword>
<evidence type="ECO:0000259" key="3">
    <source>
        <dbReference type="Pfam" id="PF19803"/>
    </source>
</evidence>
<protein>
    <recommendedName>
        <fullName evidence="3">DUF6286 domain-containing protein</fullName>
    </recommendedName>
</protein>
<dbReference type="AlphaFoldDB" id="A0A5B8C1A9"/>
<accession>A0A5B8C1A9</accession>
<evidence type="ECO:0000256" key="2">
    <source>
        <dbReference type="SAM" id="Phobius"/>
    </source>
</evidence>
<dbReference type="Proteomes" id="UP000314616">
    <property type="component" value="Chromosome"/>
</dbReference>
<evidence type="ECO:0000256" key="1">
    <source>
        <dbReference type="SAM" id="MobiDB-lite"/>
    </source>
</evidence>
<dbReference type="Pfam" id="PF19803">
    <property type="entry name" value="DUF6286"/>
    <property type="match status" value="1"/>
</dbReference>
<dbReference type="OrthoDB" id="5197468at2"/>
<evidence type="ECO:0000313" key="5">
    <source>
        <dbReference type="Proteomes" id="UP000314616"/>
    </source>
</evidence>
<sequence length="225" mass="22674">MTAHPPQDVSTPGARKAAAGSLVDDPEQGSWSSPAEPDREAWRPMLAASLPTRSGAIGVLGPVLATLLLAAGIVLVIEALVASGVLAGTGLVATGLATLNGLPPGPWFLVGGIVAALLGVWLIVVAVSRRVRSRVTVTSRTGIYLGVGDVARLASAAAEEVGGVISASTVATRRRVTTTIRSTGDAGIADAVRQAVADRLTMLDPAPRIVVAVRGKGRTTDGGTP</sequence>
<keyword evidence="2" id="KW-0812">Transmembrane</keyword>
<feature type="transmembrane region" description="Helical" evidence="2">
    <location>
        <begin position="63"/>
        <end position="87"/>
    </location>
</feature>
<dbReference type="InterPro" id="IPR046253">
    <property type="entry name" value="DUF6286"/>
</dbReference>
<dbReference type="EMBL" id="CP040915">
    <property type="protein sequence ID" value="QDC23820.1"/>
    <property type="molecule type" value="Genomic_DNA"/>
</dbReference>
<evidence type="ECO:0000313" key="4">
    <source>
        <dbReference type="EMBL" id="QDC23820.1"/>
    </source>
</evidence>
<feature type="region of interest" description="Disordered" evidence="1">
    <location>
        <begin position="1"/>
        <end position="38"/>
    </location>
</feature>
<proteinExistence type="predicted"/>
<feature type="domain" description="DUF6286" evidence="3">
    <location>
        <begin position="117"/>
        <end position="214"/>
    </location>
</feature>
<name>A0A5B8C1A9_9MICO</name>
<keyword evidence="2" id="KW-1133">Transmembrane helix</keyword>
<gene>
    <name evidence="4" type="ORF">FE374_03500</name>
</gene>
<dbReference type="KEGG" id="gyu:FE374_03500"/>
<dbReference type="RefSeq" id="WP_139927262.1">
    <property type="nucleotide sequence ID" value="NZ_CP040915.1"/>
</dbReference>
<feature type="transmembrane region" description="Helical" evidence="2">
    <location>
        <begin position="107"/>
        <end position="127"/>
    </location>
</feature>